<feature type="transmembrane region" description="Helical" evidence="1">
    <location>
        <begin position="166"/>
        <end position="185"/>
    </location>
</feature>
<dbReference type="EMBL" id="SPLM01000147">
    <property type="protein sequence ID" value="TMW55513.1"/>
    <property type="molecule type" value="Genomic_DNA"/>
</dbReference>
<sequence>MAVTAALPSALTYEVSVSTQLVDLDLQRTLLKQWLSPHWFRVVDNGLRRWFSLIASLWIATVGCCMTWLVYTDEPALSLMVVTTSSCVVVMLLLCCTLSVDVLWLLVQQHEFWFTTLFNTLHWSSLSLMYGDKRFVGCFFGWLHVQMALTIDANFSFHLQMARSSWMCFPDIVVTVVLALFNKLAGQRQLEIVVMGKTVGDLIDVLTLTSTTLIIFLLKILILKQRTASLTRSSSSSKVIPCVVAKTTLRLCPSTSVVGSIKLHSMYYCS</sequence>
<keyword evidence="3" id="KW-1185">Reference proteome</keyword>
<accession>A0A8K1FE49</accession>
<evidence type="ECO:0000256" key="1">
    <source>
        <dbReference type="SAM" id="Phobius"/>
    </source>
</evidence>
<keyword evidence="1" id="KW-0472">Membrane</keyword>
<dbReference type="AlphaFoldDB" id="A0A8K1FE49"/>
<organism evidence="2 3">
    <name type="scientific">Pythium oligandrum</name>
    <name type="common">Mycoparasitic fungus</name>
    <dbReference type="NCBI Taxonomy" id="41045"/>
    <lineage>
        <taxon>Eukaryota</taxon>
        <taxon>Sar</taxon>
        <taxon>Stramenopiles</taxon>
        <taxon>Oomycota</taxon>
        <taxon>Peronosporomycetes</taxon>
        <taxon>Pythiales</taxon>
        <taxon>Pythiaceae</taxon>
        <taxon>Pythium</taxon>
    </lineage>
</organism>
<comment type="caution">
    <text evidence="2">The sequence shown here is derived from an EMBL/GenBank/DDBJ whole genome shotgun (WGS) entry which is preliminary data.</text>
</comment>
<evidence type="ECO:0000313" key="2">
    <source>
        <dbReference type="EMBL" id="TMW55513.1"/>
    </source>
</evidence>
<dbReference type="Proteomes" id="UP000794436">
    <property type="component" value="Unassembled WGS sequence"/>
</dbReference>
<feature type="transmembrane region" description="Helical" evidence="1">
    <location>
        <begin position="77"/>
        <end position="107"/>
    </location>
</feature>
<feature type="transmembrane region" description="Helical" evidence="1">
    <location>
        <begin position="205"/>
        <end position="223"/>
    </location>
</feature>
<name>A0A8K1FE49_PYTOL</name>
<protein>
    <submittedName>
        <fullName evidence="2">Uncharacterized protein</fullName>
    </submittedName>
</protein>
<keyword evidence="1" id="KW-0812">Transmembrane</keyword>
<proteinExistence type="predicted"/>
<keyword evidence="1" id="KW-1133">Transmembrane helix</keyword>
<feature type="transmembrane region" description="Helical" evidence="1">
    <location>
        <begin position="50"/>
        <end position="71"/>
    </location>
</feature>
<reference evidence="2" key="1">
    <citation type="submission" date="2019-03" db="EMBL/GenBank/DDBJ databases">
        <title>Long read genome sequence of the mycoparasitic Pythium oligandrum ATCC 38472 isolated from sugarbeet rhizosphere.</title>
        <authorList>
            <person name="Gaulin E."/>
        </authorList>
    </citation>
    <scope>NUCLEOTIDE SEQUENCE</scope>
    <source>
        <strain evidence="2">ATCC 38472_TT</strain>
    </source>
</reference>
<evidence type="ECO:0000313" key="3">
    <source>
        <dbReference type="Proteomes" id="UP000794436"/>
    </source>
</evidence>
<gene>
    <name evidence="2" type="ORF">Poli38472_010395</name>
</gene>